<gene>
    <name evidence="2" type="ORF">SAMN05443244_2206</name>
</gene>
<reference evidence="2 3" key="1">
    <citation type="submission" date="2016-10" db="EMBL/GenBank/DDBJ databases">
        <authorList>
            <person name="de Groot N.N."/>
        </authorList>
    </citation>
    <scope>NUCLEOTIDE SEQUENCE [LARGE SCALE GENOMIC DNA]</scope>
    <source>
        <strain evidence="2 3">AB35.6</strain>
    </source>
</reference>
<evidence type="ECO:0000313" key="3">
    <source>
        <dbReference type="Proteomes" id="UP000182409"/>
    </source>
</evidence>
<dbReference type="AlphaFoldDB" id="A0A1H4NC56"/>
<evidence type="ECO:0000256" key="1">
    <source>
        <dbReference type="SAM" id="Phobius"/>
    </source>
</evidence>
<dbReference type="InterPro" id="IPR025363">
    <property type="entry name" value="DUF4267"/>
</dbReference>
<dbReference type="EMBL" id="FNSD01000001">
    <property type="protein sequence ID" value="SEB92829.1"/>
    <property type="molecule type" value="Genomic_DNA"/>
</dbReference>
<feature type="transmembrane region" description="Helical" evidence="1">
    <location>
        <begin position="7"/>
        <end position="28"/>
    </location>
</feature>
<evidence type="ECO:0008006" key="4">
    <source>
        <dbReference type="Google" id="ProtNLM"/>
    </source>
</evidence>
<protein>
    <recommendedName>
        <fullName evidence="4">DUF4267 domain-containing protein</fullName>
    </recommendedName>
</protein>
<keyword evidence="1" id="KW-0812">Transmembrane</keyword>
<evidence type="ECO:0000313" key="2">
    <source>
        <dbReference type="EMBL" id="SEB92829.1"/>
    </source>
</evidence>
<name>A0A1H4NC56_9BACT</name>
<dbReference type="OrthoDB" id="119790at2"/>
<organism evidence="2 3">
    <name type="scientific">Terriglobus roseus</name>
    <dbReference type="NCBI Taxonomy" id="392734"/>
    <lineage>
        <taxon>Bacteria</taxon>
        <taxon>Pseudomonadati</taxon>
        <taxon>Acidobacteriota</taxon>
        <taxon>Terriglobia</taxon>
        <taxon>Terriglobales</taxon>
        <taxon>Acidobacteriaceae</taxon>
        <taxon>Terriglobus</taxon>
    </lineage>
</organism>
<keyword evidence="1" id="KW-1133">Transmembrane helix</keyword>
<proteinExistence type="predicted"/>
<sequence length="126" mass="13149">MLSTYSFCTAALIALAVFVIGSFYLVAPERIAGSFGLRAPAPDADTRAWLRLKGIRDVASGLVVLLLLTVMNKHAVGMVLIVYAIIPFGDMAIILASGGSKSKAFSVHGATCAVMLAVGLLLMHAV</sequence>
<dbReference type="Proteomes" id="UP000182409">
    <property type="component" value="Unassembled WGS sequence"/>
</dbReference>
<feature type="transmembrane region" description="Helical" evidence="1">
    <location>
        <begin position="104"/>
        <end position="123"/>
    </location>
</feature>
<feature type="transmembrane region" description="Helical" evidence="1">
    <location>
        <begin position="75"/>
        <end position="98"/>
    </location>
</feature>
<dbReference type="Pfam" id="PF14087">
    <property type="entry name" value="DUF4267"/>
    <property type="match status" value="1"/>
</dbReference>
<keyword evidence="1" id="KW-0472">Membrane</keyword>
<accession>A0A1H4NC56</accession>